<name>A0ABW7KP79_9NOCA</name>
<comment type="caution">
    <text evidence="2">The sequence shown here is derived from an EMBL/GenBank/DDBJ whole genome shotgun (WGS) entry which is preliminary data.</text>
</comment>
<gene>
    <name evidence="2" type="ORF">ACHIPV_20735</name>
    <name evidence="1" type="ORF">ACHIRB_20935</name>
</gene>
<evidence type="ECO:0000313" key="2">
    <source>
        <dbReference type="EMBL" id="MFH5244280.1"/>
    </source>
</evidence>
<protein>
    <submittedName>
        <fullName evidence="2">Uncharacterized protein</fullName>
    </submittedName>
</protein>
<dbReference type="EMBL" id="JBIMSP010000039">
    <property type="protein sequence ID" value="MFH5244280.1"/>
    <property type="molecule type" value="Genomic_DNA"/>
</dbReference>
<sequence>MIGLGGSIRISKDTRVTVVSTDSGIELGINTATATVDFGDAEHIAALLADLARVARYRSGIGRLEVA</sequence>
<dbReference type="Proteomes" id="UP001609219">
    <property type="component" value="Unassembled WGS sequence"/>
</dbReference>
<reference evidence="3 4" key="1">
    <citation type="submission" date="2024-10" db="EMBL/GenBank/DDBJ databases">
        <authorList>
            <person name="Riesco R."/>
        </authorList>
    </citation>
    <scope>NUCLEOTIDE SEQUENCE [LARGE SCALE GENOMIC DNA]</scope>
    <source>
        <strain evidence="2 3">NCIMB 15448</strain>
        <strain evidence="1 4">NCIMB 15450</strain>
    </source>
</reference>
<accession>A0ABW7KP79</accession>
<evidence type="ECO:0000313" key="3">
    <source>
        <dbReference type="Proteomes" id="UP001609176"/>
    </source>
</evidence>
<keyword evidence="4" id="KW-1185">Reference proteome</keyword>
<dbReference type="Proteomes" id="UP001609176">
    <property type="component" value="Unassembled WGS sequence"/>
</dbReference>
<proteinExistence type="predicted"/>
<dbReference type="EMBL" id="JBIMSN010000096">
    <property type="protein sequence ID" value="MFH5231009.1"/>
    <property type="molecule type" value="Genomic_DNA"/>
</dbReference>
<evidence type="ECO:0000313" key="1">
    <source>
        <dbReference type="EMBL" id="MFH5231009.1"/>
    </source>
</evidence>
<organism evidence="2 3">
    <name type="scientific">Antrihabitans spumae</name>
    <dbReference type="NCBI Taxonomy" id="3373370"/>
    <lineage>
        <taxon>Bacteria</taxon>
        <taxon>Bacillati</taxon>
        <taxon>Actinomycetota</taxon>
        <taxon>Actinomycetes</taxon>
        <taxon>Mycobacteriales</taxon>
        <taxon>Nocardiaceae</taxon>
        <taxon>Antrihabitans</taxon>
    </lineage>
</organism>
<dbReference type="RefSeq" id="WP_395125596.1">
    <property type="nucleotide sequence ID" value="NZ_JBIMSN010000096.1"/>
</dbReference>
<evidence type="ECO:0000313" key="4">
    <source>
        <dbReference type="Proteomes" id="UP001609219"/>
    </source>
</evidence>